<comment type="function">
    <text evidence="4">Component of the Mediator complex, a coactivator involved in the regulated transcription of nearly all RNA polymerase II-dependent genes. Mediator functions as a bridge to convey information from gene-specific regulatory proteins to the basal RNA polymerase II transcription machinery. Mediator is recruited to promoters by direct interactions with regulatory proteins and serves as a scaffold for the assembly of a functional preinitiation complex with RNA polymerase II and the general transcription factors.</text>
</comment>
<evidence type="ECO:0000313" key="7">
    <source>
        <dbReference type="Proteomes" id="UP001211907"/>
    </source>
</evidence>
<keyword evidence="4" id="KW-0805">Transcription regulation</keyword>
<sequence>MPLDCLLERIADIGADGNAVTEPIRTRDEALASAAALVDIARVFKQNQNQNHNSTNTTRTVPYPPNRSNRPLIDMKDHPACLFVPQFKLAPCVTLTSRISYAREEIRTAIDILIKLEQPVVNHFSNTLTPNDETVPPIVPVNQQPLIKFGISQKPPNVSVPKQIDMIRSAISAKKMHLHNLATNLSKASLRFNSILMNETKFYGQVAIDQLRRHNWILHSKDDLKGGRGLYVDYGLRNAGSASHEICEAYFAWSSSTNEAETAKPKNIITLKYGHGRPRIVQVEFKEGVSLRIAPYLVIPEKHNYPANYTKIQRALYGAKCAAFETELFREISFSAAHSFDIPGSKLISSNCISFMPTPHFPTIKISFVDYNKIIRREKARKNEISDNSKMQKDADAAFFALCLKRNLRKMHRYNQNVFFGINSARKLNPEQEAQNVTTTAEYDPDNLNTTVMLEDHPSKIFHPILRAVQFRASVSAVADAIESPPKADKASKIAKALAGGKAKKKKWSKGRTKDKANNAVIFDKLTFDKLFKEVPTYKLITPSVLVDRLKINGSLARVAIRDLASKGLIKPVVVSKKQLIFTRAAADEVAPVTFVNTAEKKVKVSKKKAVVEENDEEDDE</sequence>
<evidence type="ECO:0000256" key="3">
    <source>
        <dbReference type="ARBA" id="ARBA00023274"/>
    </source>
</evidence>
<comment type="caution">
    <text evidence="6">The sequence shown here is derived from an EMBL/GenBank/DDBJ whole genome shotgun (WGS) entry which is preliminary data.</text>
</comment>
<comment type="subunit">
    <text evidence="4">Component of the Mediator complex.</text>
</comment>
<keyword evidence="4" id="KW-0010">Activator</keyword>
<dbReference type="GO" id="GO:1990904">
    <property type="term" value="C:ribonucleoprotein complex"/>
    <property type="evidence" value="ECO:0007669"/>
    <property type="project" value="UniProtKB-KW"/>
</dbReference>
<dbReference type="InterPro" id="IPR019313">
    <property type="entry name" value="Mediator_Med17"/>
</dbReference>
<dbReference type="InterPro" id="IPR004977">
    <property type="entry name" value="Ribosomal_eS25"/>
</dbReference>
<keyword evidence="7" id="KW-1185">Reference proteome</keyword>
<accession>A0AAD5T3J4</accession>
<dbReference type="AlphaFoldDB" id="A0AAD5T3J4"/>
<dbReference type="GO" id="GO:0005840">
    <property type="term" value="C:ribosome"/>
    <property type="evidence" value="ECO:0007669"/>
    <property type="project" value="UniProtKB-KW"/>
</dbReference>
<evidence type="ECO:0000256" key="5">
    <source>
        <dbReference type="SAM" id="MobiDB-lite"/>
    </source>
</evidence>
<comment type="similarity">
    <text evidence="4">Belongs to the Mediator complex subunit 17 family.</text>
</comment>
<dbReference type="GO" id="GO:0006357">
    <property type="term" value="P:regulation of transcription by RNA polymerase II"/>
    <property type="evidence" value="ECO:0007669"/>
    <property type="project" value="InterPro"/>
</dbReference>
<evidence type="ECO:0000313" key="6">
    <source>
        <dbReference type="EMBL" id="KAJ3124675.1"/>
    </source>
</evidence>
<keyword evidence="4" id="KW-0539">Nucleus</keyword>
<keyword evidence="2 6" id="KW-0689">Ribosomal protein</keyword>
<keyword evidence="4" id="KW-0804">Transcription</keyword>
<comment type="similarity">
    <text evidence="1">Belongs to the eukaryotic ribosomal protein eS25 family.</text>
</comment>
<evidence type="ECO:0000256" key="4">
    <source>
        <dbReference type="RuleBase" id="RU364140"/>
    </source>
</evidence>
<dbReference type="Gene3D" id="3.30.63.20">
    <property type="match status" value="1"/>
</dbReference>
<proteinExistence type="inferred from homology"/>
<dbReference type="GO" id="GO:0003712">
    <property type="term" value="F:transcription coregulator activity"/>
    <property type="evidence" value="ECO:0007669"/>
    <property type="project" value="InterPro"/>
</dbReference>
<dbReference type="EMBL" id="JADGJH010000657">
    <property type="protein sequence ID" value="KAJ3124675.1"/>
    <property type="molecule type" value="Genomic_DNA"/>
</dbReference>
<dbReference type="FunFam" id="3.30.63.20:FF:000001">
    <property type="entry name" value="40S ribosomal protein S25"/>
    <property type="match status" value="1"/>
</dbReference>
<dbReference type="GO" id="GO:0016592">
    <property type="term" value="C:mediator complex"/>
    <property type="evidence" value="ECO:0007669"/>
    <property type="project" value="InterPro"/>
</dbReference>
<dbReference type="Pfam" id="PF03297">
    <property type="entry name" value="Ribosomal_S25"/>
    <property type="match status" value="1"/>
</dbReference>
<dbReference type="PANTHER" id="PTHR12850">
    <property type="entry name" value="40S RIBOSOMAL PROTEIN S25"/>
    <property type="match status" value="1"/>
</dbReference>
<name>A0AAD5T3J4_9FUNG</name>
<dbReference type="Pfam" id="PF10156">
    <property type="entry name" value="Med17"/>
    <property type="match status" value="1"/>
</dbReference>
<feature type="compositionally biased region" description="Low complexity" evidence="5">
    <location>
        <begin position="47"/>
        <end position="58"/>
    </location>
</feature>
<dbReference type="Proteomes" id="UP001211907">
    <property type="component" value="Unassembled WGS sequence"/>
</dbReference>
<reference evidence="6" key="1">
    <citation type="submission" date="2020-05" db="EMBL/GenBank/DDBJ databases">
        <title>Phylogenomic resolution of chytrid fungi.</title>
        <authorList>
            <person name="Stajich J.E."/>
            <person name="Amses K."/>
            <person name="Simmons R."/>
            <person name="Seto K."/>
            <person name="Myers J."/>
            <person name="Bonds A."/>
            <person name="Quandt C.A."/>
            <person name="Barry K."/>
            <person name="Liu P."/>
            <person name="Grigoriev I."/>
            <person name="Longcore J.E."/>
            <person name="James T.Y."/>
        </authorList>
    </citation>
    <scope>NUCLEOTIDE SEQUENCE</scope>
    <source>
        <strain evidence="6">JEL0513</strain>
    </source>
</reference>
<comment type="subcellular location">
    <subcellularLocation>
        <location evidence="4">Nucleus</location>
    </subcellularLocation>
</comment>
<protein>
    <recommendedName>
        <fullName evidence="4">Mediator of RNA polymerase II transcription subunit 17</fullName>
    </recommendedName>
    <alternativeName>
        <fullName evidence="4">Mediator complex subunit 17</fullName>
    </alternativeName>
</protein>
<keyword evidence="3" id="KW-0687">Ribonucleoprotein</keyword>
<organism evidence="6 7">
    <name type="scientific">Physocladia obscura</name>
    <dbReference type="NCBI Taxonomy" id="109957"/>
    <lineage>
        <taxon>Eukaryota</taxon>
        <taxon>Fungi</taxon>
        <taxon>Fungi incertae sedis</taxon>
        <taxon>Chytridiomycota</taxon>
        <taxon>Chytridiomycota incertae sedis</taxon>
        <taxon>Chytridiomycetes</taxon>
        <taxon>Chytridiales</taxon>
        <taxon>Chytriomycetaceae</taxon>
        <taxon>Physocladia</taxon>
    </lineage>
</organism>
<gene>
    <name evidence="6" type="primary">RPS25_2</name>
    <name evidence="4" type="synonym">MED17</name>
    <name evidence="6" type="ORF">HK100_011149</name>
</gene>
<feature type="region of interest" description="Disordered" evidence="5">
    <location>
        <begin position="47"/>
        <end position="66"/>
    </location>
</feature>
<evidence type="ECO:0000256" key="1">
    <source>
        <dbReference type="ARBA" id="ARBA00009106"/>
    </source>
</evidence>
<evidence type="ECO:0000256" key="2">
    <source>
        <dbReference type="ARBA" id="ARBA00022980"/>
    </source>
</evidence>